<dbReference type="PANTHER" id="PTHR46181">
    <property type="entry name" value="MITOCHONDRIAL GLYCINE TRANSPORTER"/>
    <property type="match status" value="1"/>
</dbReference>
<evidence type="ECO:0000256" key="8">
    <source>
        <dbReference type="ARBA" id="ARBA00023136"/>
    </source>
</evidence>
<dbReference type="GeneID" id="89989400"/>
<dbReference type="PROSITE" id="PS50920">
    <property type="entry name" value="SOLCAR"/>
    <property type="match status" value="3"/>
</dbReference>
<keyword evidence="5 10" id="KW-0999">Mitochondrion inner membrane</keyword>
<dbReference type="PANTHER" id="PTHR46181:SF3">
    <property type="entry name" value="MITOCHONDRIAL GLYCINE TRANSPORTER"/>
    <property type="match status" value="1"/>
</dbReference>
<dbReference type="Pfam" id="PF00153">
    <property type="entry name" value="Mito_carr"/>
    <property type="match status" value="3"/>
</dbReference>
<dbReference type="InterPro" id="IPR023395">
    <property type="entry name" value="MCP_dom_sf"/>
</dbReference>
<reference evidence="12 13" key="1">
    <citation type="submission" date="2024-01" db="EMBL/GenBank/DDBJ databases">
        <title>Comparative genomics of Cryptococcus and Kwoniella reveals pathogenesis evolution and contrasting modes of karyotype evolution via chromosome fusion or intercentromeric recombination.</title>
        <authorList>
            <person name="Coelho M.A."/>
            <person name="David-Palma M."/>
            <person name="Shea T."/>
            <person name="Bowers K."/>
            <person name="McGinley-Smith S."/>
            <person name="Mohammad A.W."/>
            <person name="Gnirke A."/>
            <person name="Yurkov A.M."/>
            <person name="Nowrousian M."/>
            <person name="Sun S."/>
            <person name="Cuomo C.A."/>
            <person name="Heitman J."/>
        </authorList>
    </citation>
    <scope>NUCLEOTIDE SEQUENCE [LARGE SCALE GENOMIC DNA]</scope>
    <source>
        <strain evidence="12 13">7685027</strain>
    </source>
</reference>
<comment type="similarity">
    <text evidence="10">Belongs to the mitochondrial carrier (TC 2.A.29) family. SLC25A38 subfamily.</text>
</comment>
<evidence type="ECO:0000256" key="4">
    <source>
        <dbReference type="ARBA" id="ARBA00022737"/>
    </source>
</evidence>
<keyword evidence="13" id="KW-1185">Reference proteome</keyword>
<feature type="repeat" description="Solcar" evidence="11">
    <location>
        <begin position="269"/>
        <end position="353"/>
    </location>
</feature>
<evidence type="ECO:0000256" key="11">
    <source>
        <dbReference type="PROSITE-ProRule" id="PRU00282"/>
    </source>
</evidence>
<evidence type="ECO:0000313" key="12">
    <source>
        <dbReference type="EMBL" id="WVO21319.1"/>
    </source>
</evidence>
<evidence type="ECO:0000256" key="10">
    <source>
        <dbReference type="HAMAP-Rule" id="MF_03064"/>
    </source>
</evidence>
<keyword evidence="6 10" id="KW-1133">Transmembrane helix</keyword>
<accession>A0ABZ2ASU2</accession>
<gene>
    <name evidence="12" type="ORF">IAS62_002627</name>
</gene>
<dbReference type="InterPro" id="IPR002067">
    <property type="entry name" value="MCP"/>
</dbReference>
<feature type="repeat" description="Solcar" evidence="11">
    <location>
        <begin position="176"/>
        <end position="261"/>
    </location>
</feature>
<evidence type="ECO:0000256" key="5">
    <source>
        <dbReference type="ARBA" id="ARBA00022792"/>
    </source>
</evidence>
<dbReference type="EMBL" id="CP143809">
    <property type="protein sequence ID" value="WVO21319.1"/>
    <property type="molecule type" value="Genomic_DNA"/>
</dbReference>
<sequence>MSISRHFYFRFTALLSSPFSLHNLIPDPQTVFQMASLSASPPATGSKINLQASHHLLSGALSGLSSAVVLQPLDLLKTRLQQSQGGVGSKRQRIRGVAKQVIKDDGMSGLWRGTIPTLVRNVPGVAVYFYTLSAIRNRLSAVPYFSITVPVSGSKISSPSGQVKREAGSRSAIVKLSSGGNLLAGAVGRTSVGFVLSPITVIKARFESNRYSDYHSILGALSSLYRTHGVKGFYQGFTATAARDAPYAGLYLVFYEKSKELAGKLPGVPNAALHSCSGIMAATLATIITSPADVIKTRMQVNPSEHPTLRKAVVRVAQERGLLGFFSGTSLRISRKAASAAIGWTVYEGLLIFLRDRKGQPQTGAL</sequence>
<keyword evidence="3 10" id="KW-0812">Transmembrane</keyword>
<dbReference type="RefSeq" id="XP_064720558.1">
    <property type="nucleotide sequence ID" value="XM_064864486.1"/>
</dbReference>
<evidence type="ECO:0000256" key="7">
    <source>
        <dbReference type="ARBA" id="ARBA00023128"/>
    </source>
</evidence>
<comment type="subcellular location">
    <subcellularLocation>
        <location evidence="10">Mitochondrion inner membrane</location>
        <topology evidence="10">Multi-pass membrane protein</topology>
    </subcellularLocation>
    <subcellularLocation>
        <location evidence="1">Mitochondrion membrane</location>
        <topology evidence="1">Multi-pass membrane protein</topology>
    </subcellularLocation>
</comment>
<feature type="repeat" description="Solcar" evidence="11">
    <location>
        <begin position="50"/>
        <end position="138"/>
    </location>
</feature>
<keyword evidence="4 10" id="KW-0677">Repeat</keyword>
<keyword evidence="2 10" id="KW-0813">Transport</keyword>
<dbReference type="SUPFAM" id="SSF103506">
    <property type="entry name" value="Mitochondrial carrier"/>
    <property type="match status" value="1"/>
</dbReference>
<evidence type="ECO:0000256" key="3">
    <source>
        <dbReference type="ARBA" id="ARBA00022692"/>
    </source>
</evidence>
<dbReference type="HAMAP" id="MF_03064">
    <property type="entry name" value="SLC25A38"/>
    <property type="match status" value="1"/>
</dbReference>
<protein>
    <recommendedName>
        <fullName evidence="10">Mitochondrial glycine transporter</fullName>
    </recommendedName>
    <alternativeName>
        <fullName evidence="10">Solute carrier family 25 member 38 homolog</fullName>
    </alternativeName>
</protein>
<proteinExistence type="inferred from homology"/>
<dbReference type="Gene3D" id="1.50.40.10">
    <property type="entry name" value="Mitochondrial carrier domain"/>
    <property type="match status" value="2"/>
</dbReference>
<dbReference type="InterPro" id="IPR018108">
    <property type="entry name" value="MCP_transmembrane"/>
</dbReference>
<dbReference type="InterPro" id="IPR030847">
    <property type="entry name" value="Hem25/SLC25A38"/>
</dbReference>
<comment type="function">
    <text evidence="10">Mitochondrial glycine transporter that imports glycine into the mitochondrial matrix. Plays an important role in providing glycine for the first enzymatic step in heme biosynthesis, the condensation of glycine with succinyl-CoA to produce 5-aminolevulinate (ALA) in the miochondrial matrix.</text>
</comment>
<evidence type="ECO:0000313" key="13">
    <source>
        <dbReference type="Proteomes" id="UP001432216"/>
    </source>
</evidence>
<evidence type="ECO:0000256" key="2">
    <source>
        <dbReference type="ARBA" id="ARBA00022448"/>
    </source>
</evidence>
<name>A0ABZ2ASU2_9TREE</name>
<organism evidence="12 13">
    <name type="scientific">Cryptococcus decagattii</name>
    <dbReference type="NCBI Taxonomy" id="1859122"/>
    <lineage>
        <taxon>Eukaryota</taxon>
        <taxon>Fungi</taxon>
        <taxon>Dikarya</taxon>
        <taxon>Basidiomycota</taxon>
        <taxon>Agaricomycotina</taxon>
        <taxon>Tremellomycetes</taxon>
        <taxon>Tremellales</taxon>
        <taxon>Cryptococcaceae</taxon>
        <taxon>Cryptococcus</taxon>
        <taxon>Cryptococcus gattii species complex</taxon>
    </lineage>
</organism>
<comment type="catalytic activity">
    <reaction evidence="9 10">
        <text>glycine(in) = glycine(out)</text>
        <dbReference type="Rhea" id="RHEA:70715"/>
        <dbReference type="ChEBI" id="CHEBI:57305"/>
    </reaction>
</comment>
<dbReference type="Proteomes" id="UP001432216">
    <property type="component" value="Chromosome 4"/>
</dbReference>
<evidence type="ECO:0000256" key="6">
    <source>
        <dbReference type="ARBA" id="ARBA00022989"/>
    </source>
</evidence>
<evidence type="ECO:0000256" key="1">
    <source>
        <dbReference type="ARBA" id="ARBA00004225"/>
    </source>
</evidence>
<evidence type="ECO:0000256" key="9">
    <source>
        <dbReference type="ARBA" id="ARBA00034060"/>
    </source>
</evidence>
<keyword evidence="8 10" id="KW-0472">Membrane</keyword>
<keyword evidence="7 10" id="KW-0496">Mitochondrion</keyword>
<dbReference type="PRINTS" id="PR00926">
    <property type="entry name" value="MITOCARRIER"/>
</dbReference>